<proteinExistence type="predicted"/>
<evidence type="ECO:0000313" key="5">
    <source>
        <dbReference type="Proteomes" id="UP000317909"/>
    </source>
</evidence>
<dbReference type="InterPro" id="IPR001478">
    <property type="entry name" value="PDZ"/>
</dbReference>
<dbReference type="Proteomes" id="UP000317909">
    <property type="component" value="Chromosome"/>
</dbReference>
<reference evidence="4 5" key="1">
    <citation type="submission" date="2019-02" db="EMBL/GenBank/DDBJ databases">
        <title>Deep-cultivation of Planctomycetes and their phenomic and genomic characterization uncovers novel biology.</title>
        <authorList>
            <person name="Wiegand S."/>
            <person name="Jogler M."/>
            <person name="Boedeker C."/>
            <person name="Pinto D."/>
            <person name="Vollmers J."/>
            <person name="Rivas-Marin E."/>
            <person name="Kohn T."/>
            <person name="Peeters S.H."/>
            <person name="Heuer A."/>
            <person name="Rast P."/>
            <person name="Oberbeckmann S."/>
            <person name="Bunk B."/>
            <person name="Jeske O."/>
            <person name="Meyerdierks A."/>
            <person name="Storesund J.E."/>
            <person name="Kallscheuer N."/>
            <person name="Luecker S."/>
            <person name="Lage O.M."/>
            <person name="Pohl T."/>
            <person name="Merkel B.J."/>
            <person name="Hornburger P."/>
            <person name="Mueller R.-W."/>
            <person name="Bruemmer F."/>
            <person name="Labrenz M."/>
            <person name="Spormann A.M."/>
            <person name="Op den Camp H."/>
            <person name="Overmann J."/>
            <person name="Amann R."/>
            <person name="Jetten M.S.M."/>
            <person name="Mascher T."/>
            <person name="Medema M.H."/>
            <person name="Devos D.P."/>
            <person name="Kaster A.-K."/>
            <person name="Ovreas L."/>
            <person name="Rohde M."/>
            <person name="Galperin M.Y."/>
            <person name="Jogler C."/>
        </authorList>
    </citation>
    <scope>NUCLEOTIDE SEQUENCE [LARGE SCALE GENOMIC DNA]</scope>
    <source>
        <strain evidence="4 5">I41</strain>
    </source>
</reference>
<sequence length="423" mass="44588" precursor="true">MKGIASIRLRSWLLAAGAGCAAAGIGLNGDLRAQEPVPAGPPATAAETDPASDPLTPSTDSNVAAATTPAPVVSHELAEAIRQLDDDQYAVRQAAQRRLTKIGAPALELTAQVAASGSLESSTRAVNVLWKWADSTEKPLNRLALEKIAALVNRPVEAADAQRRLAVLREIAAIEAVVELGGHVDVDRSYGMIGGDGSPLHVVLGKEWKGGVDGLKHIADIRRATTVSLWSAPLGDEALPQLEEFGGVRRLELYGLSMTPELVAKSREKLPNTVVEVRGPARLGIRGIDAIEIVPNSPAAKAGLVVHDRIIEFNGKPIDTGKPTEDFNALTGEIGKCKVGDTVEIKFRRGAETRTAKVTFDAWGEDVGPVQAQPDAPATAQGLFGPIPGPVPRRAMPRVQIERLPIGPPRPITPGPVDPALPR</sequence>
<dbReference type="Pfam" id="PF13180">
    <property type="entry name" value="PDZ_2"/>
    <property type="match status" value="1"/>
</dbReference>
<evidence type="ECO:0000256" key="1">
    <source>
        <dbReference type="SAM" id="MobiDB-lite"/>
    </source>
</evidence>
<keyword evidence="2" id="KW-0732">Signal</keyword>
<dbReference type="RefSeq" id="WP_168206773.1">
    <property type="nucleotide sequence ID" value="NZ_CP036339.1"/>
</dbReference>
<protein>
    <submittedName>
        <fullName evidence="4">Serine protease Do-like HtrA</fullName>
        <ecNumber evidence="4">3.4.21.107</ecNumber>
    </submittedName>
</protein>
<dbReference type="EMBL" id="CP036339">
    <property type="protein sequence ID" value="QDT72621.1"/>
    <property type="molecule type" value="Genomic_DNA"/>
</dbReference>
<dbReference type="KEGG" id="llh:I41_18030"/>
<keyword evidence="4" id="KW-0378">Hydrolase</keyword>
<keyword evidence="5" id="KW-1185">Reference proteome</keyword>
<dbReference type="GO" id="GO:0008233">
    <property type="term" value="F:peptidase activity"/>
    <property type="evidence" value="ECO:0007669"/>
    <property type="project" value="UniProtKB-KW"/>
</dbReference>
<feature type="chain" id="PRO_5022143984" evidence="2">
    <location>
        <begin position="22"/>
        <end position="423"/>
    </location>
</feature>
<evidence type="ECO:0000313" key="4">
    <source>
        <dbReference type="EMBL" id="QDT72621.1"/>
    </source>
</evidence>
<evidence type="ECO:0000256" key="2">
    <source>
        <dbReference type="SAM" id="SignalP"/>
    </source>
</evidence>
<feature type="region of interest" description="Disordered" evidence="1">
    <location>
        <begin position="33"/>
        <end position="68"/>
    </location>
</feature>
<organism evidence="4 5">
    <name type="scientific">Lacipirellula limnantheis</name>
    <dbReference type="NCBI Taxonomy" id="2528024"/>
    <lineage>
        <taxon>Bacteria</taxon>
        <taxon>Pseudomonadati</taxon>
        <taxon>Planctomycetota</taxon>
        <taxon>Planctomycetia</taxon>
        <taxon>Pirellulales</taxon>
        <taxon>Lacipirellulaceae</taxon>
        <taxon>Lacipirellula</taxon>
    </lineage>
</organism>
<feature type="signal peptide" evidence="2">
    <location>
        <begin position="1"/>
        <end position="21"/>
    </location>
</feature>
<dbReference type="GO" id="GO:0006508">
    <property type="term" value="P:proteolysis"/>
    <property type="evidence" value="ECO:0007669"/>
    <property type="project" value="UniProtKB-KW"/>
</dbReference>
<dbReference type="AlphaFoldDB" id="A0A517TW75"/>
<name>A0A517TW75_9BACT</name>
<feature type="compositionally biased region" description="Pro residues" evidence="1">
    <location>
        <begin position="406"/>
        <end position="423"/>
    </location>
</feature>
<keyword evidence="4" id="KW-0645">Protease</keyword>
<dbReference type="SUPFAM" id="SSF50156">
    <property type="entry name" value="PDZ domain-like"/>
    <property type="match status" value="1"/>
</dbReference>
<feature type="domain" description="PDZ" evidence="3">
    <location>
        <begin position="252"/>
        <end position="351"/>
    </location>
</feature>
<dbReference type="Gene3D" id="2.30.42.10">
    <property type="match status" value="1"/>
</dbReference>
<dbReference type="SMART" id="SM00228">
    <property type="entry name" value="PDZ"/>
    <property type="match status" value="1"/>
</dbReference>
<dbReference type="InterPro" id="IPR036034">
    <property type="entry name" value="PDZ_sf"/>
</dbReference>
<dbReference type="EC" id="3.4.21.107" evidence="4"/>
<evidence type="ECO:0000259" key="3">
    <source>
        <dbReference type="SMART" id="SM00228"/>
    </source>
</evidence>
<accession>A0A517TW75</accession>
<gene>
    <name evidence="4" type="primary">htrA_3</name>
    <name evidence="4" type="ORF">I41_18030</name>
</gene>
<feature type="region of interest" description="Disordered" evidence="1">
    <location>
        <begin position="402"/>
        <end position="423"/>
    </location>
</feature>